<evidence type="ECO:0000313" key="1">
    <source>
        <dbReference type="EMBL" id="RJY14825.1"/>
    </source>
</evidence>
<reference evidence="1 2" key="1">
    <citation type="submission" date="2018-09" db="EMBL/GenBank/DDBJ databases">
        <authorList>
            <person name="Handem S."/>
        </authorList>
    </citation>
    <scope>NUCLEOTIDE SEQUENCE [LARGE SCALE GENOMIC DNA]</scope>
    <source>
        <strain evidence="1 2">Spain2270</strain>
    </source>
</reference>
<proteinExistence type="predicted"/>
<evidence type="ECO:0008006" key="3">
    <source>
        <dbReference type="Google" id="ProtNLM"/>
    </source>
</evidence>
<name>A0ABX9PBT2_9STRE</name>
<keyword evidence="2" id="KW-1185">Reference proteome</keyword>
<dbReference type="RefSeq" id="WP_119919634.1">
    <property type="nucleotide sequence ID" value="NZ_PTTK01000037.1"/>
</dbReference>
<organism evidence="1 2">
    <name type="scientific">Streptococcus pseudopneumoniae</name>
    <dbReference type="NCBI Taxonomy" id="257758"/>
    <lineage>
        <taxon>Bacteria</taxon>
        <taxon>Bacillati</taxon>
        <taxon>Bacillota</taxon>
        <taxon>Bacilli</taxon>
        <taxon>Lactobacillales</taxon>
        <taxon>Streptococcaceae</taxon>
        <taxon>Streptococcus</taxon>
    </lineage>
</organism>
<accession>A0ABX9PBT2</accession>
<sequence length="92" mass="10633">MTKEDMRNILDELDNLTLGLNTAENALGATFHFFSKNISSKEKTMLLTLEYDTQGAIFNLAYDCLIKTKENLVNAIEMYIRELEEEHDSKLR</sequence>
<comment type="caution">
    <text evidence="1">The sequence shown here is derived from an EMBL/GenBank/DDBJ whole genome shotgun (WGS) entry which is preliminary data.</text>
</comment>
<dbReference type="EMBL" id="RAHZ01000008">
    <property type="protein sequence ID" value="RJY14825.1"/>
    <property type="molecule type" value="Genomic_DNA"/>
</dbReference>
<gene>
    <name evidence="1" type="ORF">D6867_01790</name>
</gene>
<dbReference type="Proteomes" id="UP000285038">
    <property type="component" value="Unassembled WGS sequence"/>
</dbReference>
<evidence type="ECO:0000313" key="2">
    <source>
        <dbReference type="Proteomes" id="UP000285038"/>
    </source>
</evidence>
<protein>
    <recommendedName>
        <fullName evidence="3">Phage protein</fullName>
    </recommendedName>
</protein>